<name>A0A433Q8H5_9FUNG</name>
<dbReference type="Proteomes" id="UP000274822">
    <property type="component" value="Unassembled WGS sequence"/>
</dbReference>
<evidence type="ECO:0000313" key="2">
    <source>
        <dbReference type="Proteomes" id="UP000274822"/>
    </source>
</evidence>
<dbReference type="EMBL" id="RBNJ01011328">
    <property type="protein sequence ID" value="RUS26052.1"/>
    <property type="molecule type" value="Genomic_DNA"/>
</dbReference>
<evidence type="ECO:0000313" key="1">
    <source>
        <dbReference type="EMBL" id="RUS26052.1"/>
    </source>
</evidence>
<protein>
    <submittedName>
        <fullName evidence="1">Uncharacterized protein</fullName>
    </submittedName>
</protein>
<gene>
    <name evidence="1" type="ORF">BC938DRAFT_471290</name>
</gene>
<organism evidence="1 2">
    <name type="scientific">Jimgerdemannia flammicorona</name>
    <dbReference type="NCBI Taxonomy" id="994334"/>
    <lineage>
        <taxon>Eukaryota</taxon>
        <taxon>Fungi</taxon>
        <taxon>Fungi incertae sedis</taxon>
        <taxon>Mucoromycota</taxon>
        <taxon>Mucoromycotina</taxon>
        <taxon>Endogonomycetes</taxon>
        <taxon>Endogonales</taxon>
        <taxon>Endogonaceae</taxon>
        <taxon>Jimgerdemannia</taxon>
    </lineage>
</organism>
<comment type="caution">
    <text evidence="1">The sequence shown here is derived from an EMBL/GenBank/DDBJ whole genome shotgun (WGS) entry which is preliminary data.</text>
</comment>
<accession>A0A433Q8H5</accession>
<reference evidence="1 2" key="1">
    <citation type="journal article" date="2018" name="New Phytol.">
        <title>Phylogenomics of Endogonaceae and evolution of mycorrhizas within Mucoromycota.</title>
        <authorList>
            <person name="Chang Y."/>
            <person name="Desiro A."/>
            <person name="Na H."/>
            <person name="Sandor L."/>
            <person name="Lipzen A."/>
            <person name="Clum A."/>
            <person name="Barry K."/>
            <person name="Grigoriev I.V."/>
            <person name="Martin F.M."/>
            <person name="Stajich J.E."/>
            <person name="Smith M.E."/>
            <person name="Bonito G."/>
            <person name="Spatafora J.W."/>
        </authorList>
    </citation>
    <scope>NUCLEOTIDE SEQUENCE [LARGE SCALE GENOMIC DNA]</scope>
    <source>
        <strain evidence="1 2">AD002</strain>
    </source>
</reference>
<sequence>MEPVSFALEFYYDAKHALVKRTHLSFLLQCLLLLAVLFLPQPLQLSAAHVLLCLGPVLGVLRRIEDLALLVDLGLEC</sequence>
<keyword evidence="2" id="KW-1185">Reference proteome</keyword>
<dbReference type="AlphaFoldDB" id="A0A433Q8H5"/>
<proteinExistence type="predicted"/>